<evidence type="ECO:0000313" key="2">
    <source>
        <dbReference type="Proteomes" id="UP000265520"/>
    </source>
</evidence>
<feature type="non-terminal residue" evidence="1">
    <location>
        <position position="1"/>
    </location>
</feature>
<organism evidence="1 2">
    <name type="scientific">Trifolium medium</name>
    <dbReference type="NCBI Taxonomy" id="97028"/>
    <lineage>
        <taxon>Eukaryota</taxon>
        <taxon>Viridiplantae</taxon>
        <taxon>Streptophyta</taxon>
        <taxon>Embryophyta</taxon>
        <taxon>Tracheophyta</taxon>
        <taxon>Spermatophyta</taxon>
        <taxon>Magnoliopsida</taxon>
        <taxon>eudicotyledons</taxon>
        <taxon>Gunneridae</taxon>
        <taxon>Pentapetalae</taxon>
        <taxon>rosids</taxon>
        <taxon>fabids</taxon>
        <taxon>Fabales</taxon>
        <taxon>Fabaceae</taxon>
        <taxon>Papilionoideae</taxon>
        <taxon>50 kb inversion clade</taxon>
        <taxon>NPAAA clade</taxon>
        <taxon>Hologalegina</taxon>
        <taxon>IRL clade</taxon>
        <taxon>Trifolieae</taxon>
        <taxon>Trifolium</taxon>
    </lineage>
</organism>
<comment type="caution">
    <text evidence="1">The sequence shown here is derived from an EMBL/GenBank/DDBJ whole genome shotgun (WGS) entry which is preliminary data.</text>
</comment>
<name>A0A392QQU9_9FABA</name>
<evidence type="ECO:0000313" key="1">
    <source>
        <dbReference type="EMBL" id="MCI26367.1"/>
    </source>
</evidence>
<keyword evidence="2" id="KW-1185">Reference proteome</keyword>
<dbReference type="Proteomes" id="UP000265520">
    <property type="component" value="Unassembled WGS sequence"/>
</dbReference>
<dbReference type="EMBL" id="LXQA010152818">
    <property type="protein sequence ID" value="MCI26367.1"/>
    <property type="molecule type" value="Genomic_DNA"/>
</dbReference>
<sequence>YRLQIIGEVQLPVGITLLLRRRLTVFKSSVKFYSVFTTSPPLSRRSP</sequence>
<proteinExistence type="predicted"/>
<dbReference type="AlphaFoldDB" id="A0A392QQU9"/>
<protein>
    <submittedName>
        <fullName evidence="1">Uncharacterized protein</fullName>
    </submittedName>
</protein>
<accession>A0A392QQU9</accession>
<reference evidence="1 2" key="1">
    <citation type="journal article" date="2018" name="Front. Plant Sci.">
        <title>Red Clover (Trifolium pratense) and Zigzag Clover (T. medium) - A Picture of Genomic Similarities and Differences.</title>
        <authorList>
            <person name="Dluhosova J."/>
            <person name="Istvanek J."/>
            <person name="Nedelnik J."/>
            <person name="Repkova J."/>
        </authorList>
    </citation>
    <scope>NUCLEOTIDE SEQUENCE [LARGE SCALE GENOMIC DNA]</scope>
    <source>
        <strain evidence="2">cv. 10/8</strain>
        <tissue evidence="1">Leaf</tissue>
    </source>
</reference>